<feature type="transmembrane region" description="Helical" evidence="8">
    <location>
        <begin position="229"/>
        <end position="250"/>
    </location>
</feature>
<evidence type="ECO:0000256" key="6">
    <source>
        <dbReference type="ARBA" id="ARBA00023136"/>
    </source>
</evidence>
<evidence type="ECO:0000256" key="7">
    <source>
        <dbReference type="ARBA" id="ARBA00024033"/>
    </source>
</evidence>
<proteinExistence type="inferred from homology"/>
<feature type="transmembrane region" description="Helical" evidence="8">
    <location>
        <begin position="379"/>
        <end position="401"/>
    </location>
</feature>
<evidence type="ECO:0000256" key="3">
    <source>
        <dbReference type="ARBA" id="ARBA00022679"/>
    </source>
</evidence>
<comment type="caution">
    <text evidence="9">The sequence shown here is derived from an EMBL/GenBank/DDBJ whole genome shotgun (WGS) entry which is preliminary data.</text>
</comment>
<evidence type="ECO:0000256" key="4">
    <source>
        <dbReference type="ARBA" id="ARBA00022692"/>
    </source>
</evidence>
<protein>
    <submittedName>
        <fullName evidence="9">DUF2029 domain-containing protein</fullName>
    </submittedName>
</protein>
<feature type="transmembrane region" description="Helical" evidence="8">
    <location>
        <begin position="121"/>
        <end position="139"/>
    </location>
</feature>
<feature type="transmembrane region" description="Helical" evidence="8">
    <location>
        <begin position="408"/>
        <end position="427"/>
    </location>
</feature>
<dbReference type="RefSeq" id="WP_263741675.1">
    <property type="nucleotide sequence ID" value="NZ_JAOWKZ010000005.1"/>
</dbReference>
<evidence type="ECO:0000256" key="5">
    <source>
        <dbReference type="ARBA" id="ARBA00022989"/>
    </source>
</evidence>
<feature type="transmembrane region" description="Helical" evidence="8">
    <location>
        <begin position="308"/>
        <end position="329"/>
    </location>
</feature>
<dbReference type="EMBL" id="JAOWKZ010000005">
    <property type="protein sequence ID" value="MCV2874398.1"/>
    <property type="molecule type" value="Genomic_DNA"/>
</dbReference>
<sequence>MPPKPAQRTPRIAALSIDDDRDKLISVLLLAFWTVAVLWQQWGQWAEDLSAVYIAGWLWQSGQGALIYDTPPAFFGGIAESWQPAMAAMGIADESSFAYVYPPIWAVLTAPLTEILSPQGFFNAAALIQIPLLAASVWLAGRLIKPAAMPWWVWTAIGLLTLTLSVQTYLAIRHNQPTITVGFLILLAFERLQYGRPLTAGGALAVAASVKLTPAFLVLIFLLDRQWRAAAYFTTIGAALGLISVGISGWPAHQAFLQSLALVKDVAYLIAINTSILPTTLAIGSALGLLPPIDPEATQFVFTAVPRWLSPTIAITALLITIAFGQVLYRLPGDARRAISLFAFSIILALFGPLGWLHYYVLPMLLLPGLLGILPRRTAITLIALVGVPSLTPVFAQIGALPWPVAHYTWLMCTVWLIVLAALFAAASRMPKEPA</sequence>
<gene>
    <name evidence="9" type="ORF">OEZ71_19035</name>
</gene>
<dbReference type="Proteomes" id="UP001652564">
    <property type="component" value="Unassembled WGS sequence"/>
</dbReference>
<organism evidence="9 10">
    <name type="scientific">Albidovulum litorale</name>
    <dbReference type="NCBI Taxonomy" id="2984134"/>
    <lineage>
        <taxon>Bacteria</taxon>
        <taxon>Pseudomonadati</taxon>
        <taxon>Pseudomonadota</taxon>
        <taxon>Alphaproteobacteria</taxon>
        <taxon>Rhodobacterales</taxon>
        <taxon>Paracoccaceae</taxon>
        <taxon>Albidovulum</taxon>
    </lineage>
</organism>
<evidence type="ECO:0000256" key="1">
    <source>
        <dbReference type="ARBA" id="ARBA00004651"/>
    </source>
</evidence>
<comment type="subcellular location">
    <subcellularLocation>
        <location evidence="1">Cell membrane</location>
        <topology evidence="1">Multi-pass membrane protein</topology>
    </subcellularLocation>
</comment>
<comment type="similarity">
    <text evidence="7">Belongs to the glycosyltransferase 87 family.</text>
</comment>
<evidence type="ECO:0000256" key="8">
    <source>
        <dbReference type="SAM" id="Phobius"/>
    </source>
</evidence>
<dbReference type="Pfam" id="PF09594">
    <property type="entry name" value="GT87"/>
    <property type="match status" value="1"/>
</dbReference>
<keyword evidence="4 8" id="KW-0812">Transmembrane</keyword>
<dbReference type="InterPro" id="IPR018584">
    <property type="entry name" value="GT87"/>
</dbReference>
<feature type="transmembrane region" description="Helical" evidence="8">
    <location>
        <begin position="24"/>
        <end position="42"/>
    </location>
</feature>
<reference evidence="9 10" key="1">
    <citation type="submission" date="2022-10" db="EMBL/GenBank/DDBJ databases">
        <title>Defluviimonas sp. nov., isolated from ocean surface sediments.</title>
        <authorList>
            <person name="He W."/>
            <person name="Wang L."/>
            <person name="Zhang D.-F."/>
        </authorList>
    </citation>
    <scope>NUCLEOTIDE SEQUENCE [LARGE SCALE GENOMIC DNA]</scope>
    <source>
        <strain evidence="9 10">WL0050</strain>
    </source>
</reference>
<feature type="transmembrane region" description="Helical" evidence="8">
    <location>
        <begin position="341"/>
        <end position="359"/>
    </location>
</feature>
<accession>A0ABT2ZTR4</accession>
<keyword evidence="2" id="KW-1003">Cell membrane</keyword>
<evidence type="ECO:0000256" key="2">
    <source>
        <dbReference type="ARBA" id="ARBA00022475"/>
    </source>
</evidence>
<feature type="transmembrane region" description="Helical" evidence="8">
    <location>
        <begin position="201"/>
        <end position="223"/>
    </location>
</feature>
<evidence type="ECO:0000313" key="10">
    <source>
        <dbReference type="Proteomes" id="UP001652564"/>
    </source>
</evidence>
<name>A0ABT2ZTR4_9RHOB</name>
<keyword evidence="6 8" id="KW-0472">Membrane</keyword>
<feature type="transmembrane region" description="Helical" evidence="8">
    <location>
        <begin position="266"/>
        <end position="288"/>
    </location>
</feature>
<keyword evidence="5 8" id="KW-1133">Transmembrane helix</keyword>
<keyword evidence="10" id="KW-1185">Reference proteome</keyword>
<feature type="transmembrane region" description="Helical" evidence="8">
    <location>
        <begin position="151"/>
        <end position="172"/>
    </location>
</feature>
<keyword evidence="3" id="KW-0808">Transferase</keyword>
<evidence type="ECO:0000313" key="9">
    <source>
        <dbReference type="EMBL" id="MCV2874398.1"/>
    </source>
</evidence>